<keyword evidence="4" id="KW-0808">Transferase</keyword>
<dbReference type="InterPro" id="IPR011009">
    <property type="entry name" value="Kinase-like_dom_sf"/>
</dbReference>
<dbReference type="SMART" id="SM00220">
    <property type="entry name" value="S_TKc"/>
    <property type="match status" value="1"/>
</dbReference>
<evidence type="ECO:0000256" key="10">
    <source>
        <dbReference type="PROSITE-ProRule" id="PRU10141"/>
    </source>
</evidence>
<evidence type="ECO:0000313" key="12">
    <source>
        <dbReference type="EMBL" id="BBG28460.1"/>
    </source>
</evidence>
<name>A0A455R6G1_GRYBI</name>
<dbReference type="PROSITE" id="PS50011">
    <property type="entry name" value="PROTEIN_KINASE_DOM"/>
    <property type="match status" value="1"/>
</dbReference>
<dbReference type="AlphaFoldDB" id="A0A455R6G1"/>
<gene>
    <name evidence="12" type="primary">tub</name>
</gene>
<dbReference type="Pfam" id="PF00069">
    <property type="entry name" value="Pkinase"/>
    <property type="match status" value="1"/>
</dbReference>
<dbReference type="InterPro" id="IPR011029">
    <property type="entry name" value="DEATH-like_dom_sf"/>
</dbReference>
<dbReference type="EMBL" id="LC422670">
    <property type="protein sequence ID" value="BBG28460.1"/>
    <property type="molecule type" value="mRNA"/>
</dbReference>
<dbReference type="InterPro" id="IPR029397">
    <property type="entry name" value="Tube_Death"/>
</dbReference>
<sequence>MDGNLPIRKVPPKALYELVQILECENDWKKLMCIVPKNFEDTSLKYNIEHVKQIEDASGYQRRPCAEIFLEEWSTSGRKQPTLQLLLHLLKNAELFRAAEYVAVQLLKESAPERPKTGPAAYIDVSEKNIQHLIDARQEEKKLKKSVLYHNENKIYESFTVNSGSKMCANANESIEKTNATVIKSEQLSLAISNETDHVDSISISDNAKPDEDSINSNHSTTYERLHNTNLEHISYVELERCTNYFCELPVIPGKPDSGGKLGTGAFGSVYLGVLLSLKVAVKRLKNDAVSIEKQFKNEVETLSKYQHENLLPLLRYSCDGPHYCLVYAYMSNGSLQDRLACQGSTPILPWQERLNIAHGTSKGILHLHTAYEKPLIHRDIKSANILLDDHLVPKLGDFGLVRLGPSGQQSQSVAQTTTVFGTSAYMAREAFWGDISVKLDSFSFGVVLLELLTSLPSYDENREGRDLITHVEDSCEKSIKPLLDYRAGKWLINENQDISDSVYTLALECLKERRQSRPDMRKIVEELENLMQLLSNS</sequence>
<comment type="catalytic activity">
    <reaction evidence="8">
        <text>L-threonyl-[protein] + ATP = O-phospho-L-threonyl-[protein] + ADP + H(+)</text>
        <dbReference type="Rhea" id="RHEA:46608"/>
        <dbReference type="Rhea" id="RHEA-COMP:11060"/>
        <dbReference type="Rhea" id="RHEA-COMP:11605"/>
        <dbReference type="ChEBI" id="CHEBI:15378"/>
        <dbReference type="ChEBI" id="CHEBI:30013"/>
        <dbReference type="ChEBI" id="CHEBI:30616"/>
        <dbReference type="ChEBI" id="CHEBI:61977"/>
        <dbReference type="ChEBI" id="CHEBI:456216"/>
        <dbReference type="EC" id="2.7.11.1"/>
    </reaction>
</comment>
<evidence type="ECO:0000256" key="8">
    <source>
        <dbReference type="ARBA" id="ARBA00047899"/>
    </source>
</evidence>
<proteinExistence type="evidence at transcript level"/>
<evidence type="ECO:0000256" key="6">
    <source>
        <dbReference type="ARBA" id="ARBA00022777"/>
    </source>
</evidence>
<dbReference type="FunFam" id="1.10.510.10:FF:000754">
    <property type="entry name" value="Interleukin-1 receptor-associated kinase"/>
    <property type="match status" value="1"/>
</dbReference>
<dbReference type="Pfam" id="PF14786">
    <property type="entry name" value="Death_2"/>
    <property type="match status" value="1"/>
</dbReference>
<evidence type="ECO:0000256" key="3">
    <source>
        <dbReference type="ARBA" id="ARBA00022527"/>
    </source>
</evidence>
<dbReference type="InterPro" id="IPR000719">
    <property type="entry name" value="Prot_kinase_dom"/>
</dbReference>
<comment type="catalytic activity">
    <reaction evidence="9">
        <text>L-seryl-[protein] + ATP = O-phospho-L-seryl-[protein] + ADP + H(+)</text>
        <dbReference type="Rhea" id="RHEA:17989"/>
        <dbReference type="Rhea" id="RHEA-COMP:9863"/>
        <dbReference type="Rhea" id="RHEA-COMP:11604"/>
        <dbReference type="ChEBI" id="CHEBI:15378"/>
        <dbReference type="ChEBI" id="CHEBI:29999"/>
        <dbReference type="ChEBI" id="CHEBI:30616"/>
        <dbReference type="ChEBI" id="CHEBI:83421"/>
        <dbReference type="ChEBI" id="CHEBI:456216"/>
        <dbReference type="EC" id="2.7.11.1"/>
    </reaction>
</comment>
<reference evidence="12" key="1">
    <citation type="submission" date="2018-08" db="EMBL/GenBank/DDBJ databases">
        <title>Toll-like receptor signalling promotes blastema cell proliferation during leg regeneration via insect macrophage.</title>
        <authorList>
            <person name="Bando T."/>
            <person name="Okumura M."/>
            <person name="Bando Y."/>
            <person name="Hagiwara M."/>
            <person name="Hamada Y."/>
            <person name="Ishimaru Y."/>
            <person name="Mito T."/>
            <person name="Noji S."/>
            <person name="Ohuchi H."/>
        </authorList>
    </citation>
    <scope>NUCLEOTIDE SEQUENCE</scope>
</reference>
<keyword evidence="5 10" id="KW-0547">Nucleotide-binding</keyword>
<evidence type="ECO:0000256" key="5">
    <source>
        <dbReference type="ARBA" id="ARBA00022741"/>
    </source>
</evidence>
<dbReference type="EC" id="2.7.11.1" evidence="2"/>
<dbReference type="GO" id="GO:0005524">
    <property type="term" value="F:ATP binding"/>
    <property type="evidence" value="ECO:0007669"/>
    <property type="project" value="UniProtKB-UniRule"/>
</dbReference>
<dbReference type="PROSITE" id="PS00108">
    <property type="entry name" value="PROTEIN_KINASE_ST"/>
    <property type="match status" value="1"/>
</dbReference>
<feature type="binding site" evidence="10">
    <location>
        <position position="283"/>
    </location>
    <ligand>
        <name>ATP</name>
        <dbReference type="ChEBI" id="CHEBI:30616"/>
    </ligand>
</feature>
<dbReference type="PANTHER" id="PTHR48006">
    <property type="entry name" value="LEUCINE-RICH REPEAT-CONTAINING PROTEIN DDB_G0281931-RELATED"/>
    <property type="match status" value="1"/>
</dbReference>
<dbReference type="SUPFAM" id="SSF56112">
    <property type="entry name" value="Protein kinase-like (PK-like)"/>
    <property type="match status" value="1"/>
</dbReference>
<evidence type="ECO:0000256" key="1">
    <source>
        <dbReference type="ARBA" id="ARBA00008718"/>
    </source>
</evidence>
<feature type="domain" description="Protein kinase" evidence="11">
    <location>
        <begin position="256"/>
        <end position="535"/>
    </location>
</feature>
<protein>
    <recommendedName>
        <fullName evidence="2">non-specific serine/threonine protein kinase</fullName>
        <ecNumber evidence="2">2.7.11.1</ecNumber>
    </recommendedName>
</protein>
<keyword evidence="6" id="KW-0418">Kinase</keyword>
<dbReference type="InterPro" id="IPR051824">
    <property type="entry name" value="LRR_Rcpt-Like_S/T_Kinase"/>
</dbReference>
<accession>A0A455R6G1</accession>
<dbReference type="PANTHER" id="PTHR48006:SF102">
    <property type="entry name" value="LEUCINE-RICH REPEAT-CONTAINING PROTEIN DDB_G0281931-RELATED"/>
    <property type="match status" value="1"/>
</dbReference>
<dbReference type="Gene3D" id="3.30.200.20">
    <property type="entry name" value="Phosphorylase Kinase, domain 1"/>
    <property type="match status" value="1"/>
</dbReference>
<dbReference type="InterPro" id="IPR008271">
    <property type="entry name" value="Ser/Thr_kinase_AS"/>
</dbReference>
<keyword evidence="7 10" id="KW-0067">ATP-binding</keyword>
<evidence type="ECO:0000256" key="4">
    <source>
        <dbReference type="ARBA" id="ARBA00022679"/>
    </source>
</evidence>
<evidence type="ECO:0000256" key="2">
    <source>
        <dbReference type="ARBA" id="ARBA00012513"/>
    </source>
</evidence>
<dbReference type="PROSITE" id="PS00107">
    <property type="entry name" value="PROTEIN_KINASE_ATP"/>
    <property type="match status" value="1"/>
</dbReference>
<evidence type="ECO:0000256" key="9">
    <source>
        <dbReference type="ARBA" id="ARBA00048679"/>
    </source>
</evidence>
<organism evidence="12">
    <name type="scientific">Gryllus bimaculatus</name>
    <name type="common">Two-spotted cricket</name>
    <dbReference type="NCBI Taxonomy" id="6999"/>
    <lineage>
        <taxon>Eukaryota</taxon>
        <taxon>Metazoa</taxon>
        <taxon>Ecdysozoa</taxon>
        <taxon>Arthropoda</taxon>
        <taxon>Hexapoda</taxon>
        <taxon>Insecta</taxon>
        <taxon>Pterygota</taxon>
        <taxon>Neoptera</taxon>
        <taxon>Polyneoptera</taxon>
        <taxon>Orthoptera</taxon>
        <taxon>Ensifera</taxon>
        <taxon>Gryllidea</taxon>
        <taxon>Grylloidea</taxon>
        <taxon>Gryllidae</taxon>
        <taxon>Gryllinae</taxon>
        <taxon>Gryllus</taxon>
    </lineage>
</organism>
<dbReference type="Gene3D" id="1.10.533.10">
    <property type="entry name" value="Death Domain, Fas"/>
    <property type="match status" value="1"/>
</dbReference>
<dbReference type="Gene3D" id="1.10.510.10">
    <property type="entry name" value="Transferase(Phosphotransferase) domain 1"/>
    <property type="match status" value="1"/>
</dbReference>
<evidence type="ECO:0000256" key="7">
    <source>
        <dbReference type="ARBA" id="ARBA00022840"/>
    </source>
</evidence>
<dbReference type="SUPFAM" id="SSF47986">
    <property type="entry name" value="DEATH domain"/>
    <property type="match status" value="1"/>
</dbReference>
<dbReference type="InterPro" id="IPR017441">
    <property type="entry name" value="Protein_kinase_ATP_BS"/>
</dbReference>
<dbReference type="GO" id="GO:0004674">
    <property type="term" value="F:protein serine/threonine kinase activity"/>
    <property type="evidence" value="ECO:0007669"/>
    <property type="project" value="UniProtKB-KW"/>
</dbReference>
<keyword evidence="3" id="KW-0723">Serine/threonine-protein kinase</keyword>
<comment type="similarity">
    <text evidence="1">Belongs to the protein kinase superfamily. TKL Ser/Thr protein kinase family. Pelle subfamily.</text>
</comment>
<evidence type="ECO:0000259" key="11">
    <source>
        <dbReference type="PROSITE" id="PS50011"/>
    </source>
</evidence>